<evidence type="ECO:0000313" key="6">
    <source>
        <dbReference type="Proteomes" id="UP000231071"/>
    </source>
</evidence>
<dbReference type="PANTHER" id="PTHR32039:SF7">
    <property type="entry name" value="COMPETENCE PROTEIN COMM"/>
    <property type="match status" value="1"/>
</dbReference>
<dbReference type="PANTHER" id="PTHR32039">
    <property type="entry name" value="MAGNESIUM-CHELATASE SUBUNIT CHLI"/>
    <property type="match status" value="1"/>
</dbReference>
<dbReference type="SUPFAM" id="SSF52540">
    <property type="entry name" value="P-loop containing nucleoside triphosphate hydrolases"/>
    <property type="match status" value="1"/>
</dbReference>
<accession>A0A2M7UI88</accession>
<dbReference type="Pfam" id="PF01078">
    <property type="entry name" value="Mg_chelatase"/>
    <property type="match status" value="1"/>
</dbReference>
<sequence>MTSKIYSSAVIGLDCQTVLAEVDLSVGLHTFAIVGLPDKAVEESKERINAAIKNSGFSPPYLTNRRVIVNLAPADLKKQGPAYDLPIALSFLLASDQLLPVDFNFNKSLFVGELSLEGELRHINGILPIALSAKAHGFENLFVPKVNGKEAALVVGLNVYGVNTLNELSGHLQGLGQISKTPTVDVSSFYQQGLYACDFVYVKGQEHAKRALEIAASGAHNVLLSGPPGSGKTLLARSLPSILPPLSLDDALEVTKIFSVAGLLRQDEVLITQRPFRLPHHSASSAALVGGGTYPRPGEITLAHRGVLFLDEFPEFSRHVLESLRQPLEDGVVTVSRAATSLTFPARFVLVAAMNPCPCGQLTNPWQQCICTPRQVANYKHKISGPLLDRIDLCVEVPHVKYDKLTSEQVAESSATVRTRVLAARQTQERRFQNNKKIRTNAEMGLQELKQFCRLDVPSANLLRQAVNQMHLSARGYHRVLKISRTIADLAGLLNIQSSHIAEALQYRPKLED</sequence>
<dbReference type="Gene3D" id="3.30.230.10">
    <property type="match status" value="1"/>
</dbReference>
<dbReference type="CDD" id="cd00009">
    <property type="entry name" value="AAA"/>
    <property type="match status" value="1"/>
</dbReference>
<name>A0A2M7UI88_9BACT</name>
<dbReference type="Gene3D" id="3.40.50.300">
    <property type="entry name" value="P-loop containing nucleotide triphosphate hydrolases"/>
    <property type="match status" value="1"/>
</dbReference>
<dbReference type="Pfam" id="PF13541">
    <property type="entry name" value="ChlI"/>
    <property type="match status" value="1"/>
</dbReference>
<dbReference type="InterPro" id="IPR004482">
    <property type="entry name" value="Mg_chelat-rel"/>
</dbReference>
<protein>
    <submittedName>
        <fullName evidence="5">Magnesium chelatase</fullName>
    </submittedName>
</protein>
<keyword evidence="3" id="KW-0067">ATP-binding</keyword>
<feature type="domain" description="MCM C-terminal AAA(+) ATPase" evidence="4">
    <location>
        <begin position="298"/>
        <end position="356"/>
    </location>
</feature>
<dbReference type="SUPFAM" id="SSF54211">
    <property type="entry name" value="Ribosomal protein S5 domain 2-like"/>
    <property type="match status" value="1"/>
</dbReference>
<dbReference type="InterPro" id="IPR000523">
    <property type="entry name" value="Mg_chelatse_chII-like_cat_dom"/>
</dbReference>
<evidence type="ECO:0000256" key="1">
    <source>
        <dbReference type="ARBA" id="ARBA00006354"/>
    </source>
</evidence>
<dbReference type="GO" id="GO:0003677">
    <property type="term" value="F:DNA binding"/>
    <property type="evidence" value="ECO:0007669"/>
    <property type="project" value="InterPro"/>
</dbReference>
<dbReference type="SMART" id="SM00382">
    <property type="entry name" value="AAA"/>
    <property type="match status" value="1"/>
</dbReference>
<evidence type="ECO:0000313" key="5">
    <source>
        <dbReference type="EMBL" id="PIZ70909.1"/>
    </source>
</evidence>
<dbReference type="EMBL" id="PFOI01000032">
    <property type="protein sequence ID" value="PIZ70909.1"/>
    <property type="molecule type" value="Genomic_DNA"/>
</dbReference>
<reference evidence="6" key="1">
    <citation type="submission" date="2017-09" db="EMBL/GenBank/DDBJ databases">
        <title>Depth-based differentiation of microbial function through sediment-hosted aquifers and enrichment of novel symbionts in the deep terrestrial subsurface.</title>
        <authorList>
            <person name="Probst A.J."/>
            <person name="Ladd B."/>
            <person name="Jarett J.K."/>
            <person name="Geller-Mcgrath D.E."/>
            <person name="Sieber C.M.K."/>
            <person name="Emerson J.B."/>
            <person name="Anantharaman K."/>
            <person name="Thomas B.C."/>
            <person name="Malmstrom R."/>
            <person name="Stieglmeier M."/>
            <person name="Klingl A."/>
            <person name="Woyke T."/>
            <person name="Ryan C.M."/>
            <person name="Banfield J.F."/>
        </authorList>
    </citation>
    <scope>NUCLEOTIDE SEQUENCE [LARGE SCALE GENOMIC DNA]</scope>
</reference>
<comment type="similarity">
    <text evidence="1">Belongs to the Mg-chelatase subunits D/I family. ComM subfamily.</text>
</comment>
<dbReference type="InterPro" id="IPR045006">
    <property type="entry name" value="CHLI-like"/>
</dbReference>
<organism evidence="5 6">
    <name type="scientific">Candidatus Portnoybacteria bacterium CG_4_10_14_0_2_um_filter_39_11</name>
    <dbReference type="NCBI Taxonomy" id="1974797"/>
    <lineage>
        <taxon>Bacteria</taxon>
        <taxon>Candidatus Portnoyibacteriota</taxon>
    </lineage>
</organism>
<dbReference type="InterPro" id="IPR020568">
    <property type="entry name" value="Ribosomal_Su5_D2-typ_SF"/>
</dbReference>
<dbReference type="InterPro" id="IPR027417">
    <property type="entry name" value="P-loop_NTPase"/>
</dbReference>
<dbReference type="Pfam" id="PF13335">
    <property type="entry name" value="Mg_chelatase_C"/>
    <property type="match status" value="1"/>
</dbReference>
<evidence type="ECO:0000256" key="2">
    <source>
        <dbReference type="ARBA" id="ARBA00022741"/>
    </source>
</evidence>
<dbReference type="AlphaFoldDB" id="A0A2M7UI88"/>
<dbReference type="PRINTS" id="PR01657">
    <property type="entry name" value="MCMFAMILY"/>
</dbReference>
<dbReference type="InterPro" id="IPR003593">
    <property type="entry name" value="AAA+_ATPase"/>
</dbReference>
<dbReference type="Proteomes" id="UP000231071">
    <property type="component" value="Unassembled WGS sequence"/>
</dbReference>
<dbReference type="InterPro" id="IPR025158">
    <property type="entry name" value="Mg_chelat-rel_C"/>
</dbReference>
<gene>
    <name evidence="5" type="ORF">COY09_01910</name>
</gene>
<dbReference type="GO" id="GO:0005524">
    <property type="term" value="F:ATP binding"/>
    <property type="evidence" value="ECO:0007669"/>
    <property type="project" value="UniProtKB-KW"/>
</dbReference>
<dbReference type="PROSITE" id="PS50051">
    <property type="entry name" value="MCM_2"/>
    <property type="match status" value="1"/>
</dbReference>
<dbReference type="InterPro" id="IPR014721">
    <property type="entry name" value="Ribsml_uS5_D2-typ_fold_subgr"/>
</dbReference>
<evidence type="ECO:0000259" key="4">
    <source>
        <dbReference type="PROSITE" id="PS50051"/>
    </source>
</evidence>
<dbReference type="InterPro" id="IPR001208">
    <property type="entry name" value="MCM_dom"/>
</dbReference>
<evidence type="ECO:0000256" key="3">
    <source>
        <dbReference type="ARBA" id="ARBA00022840"/>
    </source>
</evidence>
<proteinExistence type="inferred from homology"/>
<comment type="caution">
    <text evidence="5">The sequence shown here is derived from an EMBL/GenBank/DDBJ whole genome shotgun (WGS) entry which is preliminary data.</text>
</comment>
<dbReference type="NCBIfam" id="TIGR00368">
    <property type="entry name" value="YifB family Mg chelatase-like AAA ATPase"/>
    <property type="match status" value="1"/>
</dbReference>
<keyword evidence="2" id="KW-0547">Nucleotide-binding</keyword>